<dbReference type="GO" id="GO:0046872">
    <property type="term" value="F:metal ion binding"/>
    <property type="evidence" value="ECO:0007669"/>
    <property type="project" value="UniProtKB-KW"/>
</dbReference>
<dbReference type="InterPro" id="IPR050083">
    <property type="entry name" value="HtpX_protease"/>
</dbReference>
<accession>A0A4V2V2J7</accession>
<evidence type="ECO:0000256" key="9">
    <source>
        <dbReference type="ARBA" id="ARBA00022989"/>
    </source>
</evidence>
<dbReference type="Proteomes" id="UP000295414">
    <property type="component" value="Unassembled WGS sequence"/>
</dbReference>
<evidence type="ECO:0000256" key="4">
    <source>
        <dbReference type="ARBA" id="ARBA00022670"/>
    </source>
</evidence>
<reference evidence="14 15" key="1">
    <citation type="submission" date="2019-03" db="EMBL/GenBank/DDBJ databases">
        <title>Genomic Encyclopedia of Type Strains, Phase IV (KMG-IV): sequencing the most valuable type-strain genomes for metagenomic binning, comparative biology and taxonomic classification.</title>
        <authorList>
            <person name="Goeker M."/>
        </authorList>
    </citation>
    <scope>NUCLEOTIDE SEQUENCE [LARGE SCALE GENOMIC DNA]</scope>
    <source>
        <strain evidence="14 15">DSM 13605</strain>
    </source>
</reference>
<keyword evidence="10" id="KW-0482">Metalloprotease</keyword>
<evidence type="ECO:0000256" key="1">
    <source>
        <dbReference type="ARBA" id="ARBA00001947"/>
    </source>
</evidence>
<dbReference type="Gene3D" id="3.30.2010.10">
    <property type="entry name" value="Metalloproteases ('zincins'), catalytic domain"/>
    <property type="match status" value="1"/>
</dbReference>
<keyword evidence="11 12" id="KW-0472">Membrane</keyword>
<keyword evidence="6" id="KW-0479">Metal-binding</keyword>
<proteinExistence type="predicted"/>
<evidence type="ECO:0000313" key="14">
    <source>
        <dbReference type="EMBL" id="TCT25413.1"/>
    </source>
</evidence>
<protein>
    <submittedName>
        <fullName evidence="14">Zn-dependent protease with chaperone function</fullName>
    </submittedName>
</protein>
<dbReference type="Gene3D" id="1.25.40.10">
    <property type="entry name" value="Tetratricopeptide repeat domain"/>
    <property type="match status" value="1"/>
</dbReference>
<dbReference type="Pfam" id="PF01435">
    <property type="entry name" value="Peptidase_M48"/>
    <property type="match status" value="1"/>
</dbReference>
<keyword evidence="4 14" id="KW-0645">Protease</keyword>
<dbReference type="PANTHER" id="PTHR43221">
    <property type="entry name" value="PROTEASE HTPX"/>
    <property type="match status" value="1"/>
</dbReference>
<dbReference type="GO" id="GO:0004222">
    <property type="term" value="F:metalloendopeptidase activity"/>
    <property type="evidence" value="ECO:0007669"/>
    <property type="project" value="InterPro"/>
</dbReference>
<dbReference type="AlphaFoldDB" id="A0A4V2V2J7"/>
<name>A0A4V2V2J7_9GAMM</name>
<gene>
    <name evidence="14" type="ORF">EDC34_102301</name>
</gene>
<keyword evidence="5 12" id="KW-0812">Transmembrane</keyword>
<feature type="domain" description="Peptidase M48" evidence="13">
    <location>
        <begin position="125"/>
        <end position="313"/>
    </location>
</feature>
<evidence type="ECO:0000256" key="10">
    <source>
        <dbReference type="ARBA" id="ARBA00023049"/>
    </source>
</evidence>
<evidence type="ECO:0000259" key="13">
    <source>
        <dbReference type="Pfam" id="PF01435"/>
    </source>
</evidence>
<organism evidence="14 15">
    <name type="scientific">Thermomonas haemolytica</name>
    <dbReference type="NCBI Taxonomy" id="141949"/>
    <lineage>
        <taxon>Bacteria</taxon>
        <taxon>Pseudomonadati</taxon>
        <taxon>Pseudomonadota</taxon>
        <taxon>Gammaproteobacteria</taxon>
        <taxon>Lysobacterales</taxon>
        <taxon>Lysobacteraceae</taxon>
        <taxon>Thermomonas</taxon>
    </lineage>
</organism>
<evidence type="ECO:0000256" key="12">
    <source>
        <dbReference type="SAM" id="Phobius"/>
    </source>
</evidence>
<evidence type="ECO:0000256" key="2">
    <source>
        <dbReference type="ARBA" id="ARBA00004651"/>
    </source>
</evidence>
<sequence>MAPGRYRTKVALLALAGFAVLGGGVLLAFGLSIGLVLLLVAISPWLLLKLAKLIWIPIGFGWVLLRSLWVKFSPPDGHRLAAHEAPALWAEVEHLRVATGAPKLAGIVIDADLNAAAVSVPRALGLLGHRHYLLLGLPLMQLLDRSQFAAVVAHEFGHFGGGHGRFAGWIYHVRASWYRLLGALQAQEAWTSQLFVRFFNWYAPYFDAYSFVLARKQEYEADAAAARVAGPQAAGKALVRVNVGAARLDQEFWPGLQRASQTQPAPPALLYREMGEQLRVPASSDGDRLAQALARVPDFDDTHPTLAQRLAALGIDQVEMPEAQTGCAEELLGPLLPELERRFSDEWRERVEEDWQRGFRQHAQDRARLEALEAQPSRTPDEAVEHAGLVESLRPEMDALPVYQQALMLAPEHAFLHFRVGCLLLDRGDASGIGHLEKAMALDDGSSEAVLQRLDSFYRDTGDLAGRDRVADEWARMQARWSRIQQARNTLAANDEFLPHGLDASATEELRAALARLGGVGRAWLVRKRLPPGGETVPHHVMLVTLRGFVWNESAKLQQVVDALVLPGSVLVFVATHRRGIARRVRKVAGTPLYRRGWW</sequence>
<evidence type="ECO:0000313" key="15">
    <source>
        <dbReference type="Proteomes" id="UP000295414"/>
    </source>
</evidence>
<evidence type="ECO:0000256" key="6">
    <source>
        <dbReference type="ARBA" id="ARBA00022723"/>
    </source>
</evidence>
<dbReference type="InterPro" id="IPR001915">
    <property type="entry name" value="Peptidase_M48"/>
</dbReference>
<keyword evidence="7" id="KW-0378">Hydrolase</keyword>
<dbReference type="EMBL" id="SMAP01000002">
    <property type="protein sequence ID" value="TCT25413.1"/>
    <property type="molecule type" value="Genomic_DNA"/>
</dbReference>
<comment type="subcellular location">
    <subcellularLocation>
        <location evidence="2">Cell membrane</location>
        <topology evidence="2">Multi-pass membrane protein</topology>
    </subcellularLocation>
</comment>
<dbReference type="PANTHER" id="PTHR43221:SF1">
    <property type="entry name" value="PROTEASE HTPX"/>
    <property type="match status" value="1"/>
</dbReference>
<keyword evidence="8" id="KW-0862">Zinc</keyword>
<evidence type="ECO:0000256" key="7">
    <source>
        <dbReference type="ARBA" id="ARBA00022801"/>
    </source>
</evidence>
<comment type="cofactor">
    <cofactor evidence="1">
        <name>Zn(2+)</name>
        <dbReference type="ChEBI" id="CHEBI:29105"/>
    </cofactor>
</comment>
<comment type="caution">
    <text evidence="14">The sequence shown here is derived from an EMBL/GenBank/DDBJ whole genome shotgun (WGS) entry which is preliminary data.</text>
</comment>
<evidence type="ECO:0000256" key="8">
    <source>
        <dbReference type="ARBA" id="ARBA00022833"/>
    </source>
</evidence>
<dbReference type="GO" id="GO:0006508">
    <property type="term" value="P:proteolysis"/>
    <property type="evidence" value="ECO:0007669"/>
    <property type="project" value="UniProtKB-KW"/>
</dbReference>
<keyword evidence="9 12" id="KW-1133">Transmembrane helix</keyword>
<evidence type="ECO:0000256" key="5">
    <source>
        <dbReference type="ARBA" id="ARBA00022692"/>
    </source>
</evidence>
<keyword evidence="3" id="KW-1003">Cell membrane</keyword>
<dbReference type="InterPro" id="IPR011990">
    <property type="entry name" value="TPR-like_helical_dom_sf"/>
</dbReference>
<evidence type="ECO:0000256" key="3">
    <source>
        <dbReference type="ARBA" id="ARBA00022475"/>
    </source>
</evidence>
<dbReference type="GO" id="GO:0005886">
    <property type="term" value="C:plasma membrane"/>
    <property type="evidence" value="ECO:0007669"/>
    <property type="project" value="UniProtKB-SubCell"/>
</dbReference>
<keyword evidence="15" id="KW-1185">Reference proteome</keyword>
<feature type="transmembrane region" description="Helical" evidence="12">
    <location>
        <begin position="12"/>
        <end position="40"/>
    </location>
</feature>
<evidence type="ECO:0000256" key="11">
    <source>
        <dbReference type="ARBA" id="ARBA00023136"/>
    </source>
</evidence>